<dbReference type="RefSeq" id="WP_205257090.1">
    <property type="nucleotide sequence ID" value="NZ_BAAAPV010000001.1"/>
</dbReference>
<dbReference type="Gene3D" id="1.10.260.40">
    <property type="entry name" value="lambda repressor-like DNA-binding domains"/>
    <property type="match status" value="1"/>
</dbReference>
<dbReference type="InterPro" id="IPR046335">
    <property type="entry name" value="LacI/GalR-like_sensor"/>
</dbReference>
<dbReference type="CDD" id="cd01392">
    <property type="entry name" value="HTH_LacI"/>
    <property type="match status" value="1"/>
</dbReference>
<dbReference type="Pfam" id="PF00356">
    <property type="entry name" value="LacI"/>
    <property type="match status" value="1"/>
</dbReference>
<dbReference type="SUPFAM" id="SSF53822">
    <property type="entry name" value="Periplasmic binding protein-like I"/>
    <property type="match status" value="1"/>
</dbReference>
<dbReference type="PANTHER" id="PTHR30146:SF138">
    <property type="entry name" value="TRANSCRIPTIONAL REGULATORY PROTEIN"/>
    <property type="match status" value="1"/>
</dbReference>
<proteinExistence type="predicted"/>
<keyword evidence="6" id="KW-1185">Reference proteome</keyword>
<keyword evidence="3" id="KW-0804">Transcription</keyword>
<dbReference type="InterPro" id="IPR000843">
    <property type="entry name" value="HTH_LacI"/>
</dbReference>
<name>A0A938YPS0_9ACTN</name>
<evidence type="ECO:0000256" key="3">
    <source>
        <dbReference type="ARBA" id="ARBA00023163"/>
    </source>
</evidence>
<dbReference type="InterPro" id="IPR028082">
    <property type="entry name" value="Peripla_BP_I"/>
</dbReference>
<dbReference type="Gene3D" id="3.40.50.2300">
    <property type="match status" value="2"/>
</dbReference>
<sequence>MTDSGTTAARPPTLAAVAARAGVSVSTASLAFSGAGPVAESTRERVRAAAAELDYAGPDPRGRSLRSGRSGIVGVVLQERVLEAFRDPINIAVLDGIAQEVSPQGRALLLLADMGESAHAVQTTVMDAIVLVACSPAIARTIEQARRRDVPIVAIGGPVVPGVLSVSIDDRAATAQLARHLADLGHRDVSMVTLPLDLDRTRGPLTAERIAASTTMVADERILGVRDVFPAAGGVVAAGSYVDEGVLAGHALLADPAHRPTAVVAQSDLLAAGVIRAAQECGLRVPEDLSVVGFDGVRVDDAVPHDLTTMVQPAAEEGRAAGRAVLALLDGPEAADGAAPEGVAFTCTFHRGATTAPPRATT</sequence>
<dbReference type="AlphaFoldDB" id="A0A938YPS0"/>
<dbReference type="InterPro" id="IPR010982">
    <property type="entry name" value="Lambda_DNA-bd_dom_sf"/>
</dbReference>
<dbReference type="PANTHER" id="PTHR30146">
    <property type="entry name" value="LACI-RELATED TRANSCRIPTIONAL REPRESSOR"/>
    <property type="match status" value="1"/>
</dbReference>
<accession>A0A938YPS0</accession>
<feature type="domain" description="HTH lacI-type" evidence="4">
    <location>
        <begin position="12"/>
        <end position="67"/>
    </location>
</feature>
<dbReference type="CDD" id="cd06279">
    <property type="entry name" value="PBP1_LacI-like"/>
    <property type="match status" value="1"/>
</dbReference>
<organism evidence="5 6">
    <name type="scientific">Nakamurella flavida</name>
    <dbReference type="NCBI Taxonomy" id="363630"/>
    <lineage>
        <taxon>Bacteria</taxon>
        <taxon>Bacillati</taxon>
        <taxon>Actinomycetota</taxon>
        <taxon>Actinomycetes</taxon>
        <taxon>Nakamurellales</taxon>
        <taxon>Nakamurellaceae</taxon>
        <taxon>Nakamurella</taxon>
    </lineage>
</organism>
<reference evidence="5" key="1">
    <citation type="submission" date="2021-01" db="EMBL/GenBank/DDBJ databases">
        <title>KCTC 19127 draft genome.</title>
        <authorList>
            <person name="An D."/>
        </authorList>
    </citation>
    <scope>NUCLEOTIDE SEQUENCE</scope>
    <source>
        <strain evidence="5">KCTC 19127</strain>
    </source>
</reference>
<keyword evidence="2 5" id="KW-0238">DNA-binding</keyword>
<dbReference type="EMBL" id="JAERWL010000009">
    <property type="protein sequence ID" value="MBM9476978.1"/>
    <property type="molecule type" value="Genomic_DNA"/>
</dbReference>
<protein>
    <submittedName>
        <fullName evidence="5">LacI family DNA-binding transcriptional regulator</fullName>
    </submittedName>
</protein>
<evidence type="ECO:0000313" key="5">
    <source>
        <dbReference type="EMBL" id="MBM9476978.1"/>
    </source>
</evidence>
<dbReference type="SUPFAM" id="SSF47413">
    <property type="entry name" value="lambda repressor-like DNA-binding domains"/>
    <property type="match status" value="1"/>
</dbReference>
<evidence type="ECO:0000256" key="1">
    <source>
        <dbReference type="ARBA" id="ARBA00023015"/>
    </source>
</evidence>
<evidence type="ECO:0000259" key="4">
    <source>
        <dbReference type="PROSITE" id="PS50932"/>
    </source>
</evidence>
<dbReference type="GO" id="GO:0000976">
    <property type="term" value="F:transcription cis-regulatory region binding"/>
    <property type="evidence" value="ECO:0007669"/>
    <property type="project" value="TreeGrafter"/>
</dbReference>
<dbReference type="PROSITE" id="PS50932">
    <property type="entry name" value="HTH_LACI_2"/>
    <property type="match status" value="1"/>
</dbReference>
<evidence type="ECO:0000256" key="2">
    <source>
        <dbReference type="ARBA" id="ARBA00023125"/>
    </source>
</evidence>
<dbReference type="GO" id="GO:0003700">
    <property type="term" value="F:DNA-binding transcription factor activity"/>
    <property type="evidence" value="ECO:0007669"/>
    <property type="project" value="TreeGrafter"/>
</dbReference>
<dbReference type="Proteomes" id="UP000663801">
    <property type="component" value="Unassembled WGS sequence"/>
</dbReference>
<dbReference type="SMART" id="SM00354">
    <property type="entry name" value="HTH_LACI"/>
    <property type="match status" value="1"/>
</dbReference>
<dbReference type="Pfam" id="PF13377">
    <property type="entry name" value="Peripla_BP_3"/>
    <property type="match status" value="1"/>
</dbReference>
<evidence type="ECO:0000313" key="6">
    <source>
        <dbReference type="Proteomes" id="UP000663801"/>
    </source>
</evidence>
<keyword evidence="1" id="KW-0805">Transcription regulation</keyword>
<gene>
    <name evidence="5" type="ORF">JL107_11015</name>
</gene>
<comment type="caution">
    <text evidence="5">The sequence shown here is derived from an EMBL/GenBank/DDBJ whole genome shotgun (WGS) entry which is preliminary data.</text>
</comment>